<accession>A0A7J6W4U6</accession>
<sequence>MGLMKSLGDTLDAQRSRYMNLSSCLHGKISEEDANIQLHKFDELMGGEIVCLRSVIDNSHPLDGLNRDKTCCESWRRALLIRKETVNGSILPETNADRAMEMRVEDTPGRLSDMLLIYSVERGFKYIVPYELQEAQEDTLTLSYKLQEVEMCLWVQDGRINVHRREKDPSVNAETADAARTLKPG</sequence>
<dbReference type="EMBL" id="JABWDY010022714">
    <property type="protein sequence ID" value="KAF5191532.1"/>
    <property type="molecule type" value="Genomic_DNA"/>
</dbReference>
<dbReference type="OrthoDB" id="10266039at2759"/>
<evidence type="ECO:0000313" key="3">
    <source>
        <dbReference type="Proteomes" id="UP000554482"/>
    </source>
</evidence>
<keyword evidence="3" id="KW-1185">Reference proteome</keyword>
<dbReference type="Proteomes" id="UP000554482">
    <property type="component" value="Unassembled WGS sequence"/>
</dbReference>
<gene>
    <name evidence="2" type="ORF">FRX31_018878</name>
</gene>
<organism evidence="2 3">
    <name type="scientific">Thalictrum thalictroides</name>
    <name type="common">Rue-anemone</name>
    <name type="synonym">Anemone thalictroides</name>
    <dbReference type="NCBI Taxonomy" id="46969"/>
    <lineage>
        <taxon>Eukaryota</taxon>
        <taxon>Viridiplantae</taxon>
        <taxon>Streptophyta</taxon>
        <taxon>Embryophyta</taxon>
        <taxon>Tracheophyta</taxon>
        <taxon>Spermatophyta</taxon>
        <taxon>Magnoliopsida</taxon>
        <taxon>Ranunculales</taxon>
        <taxon>Ranunculaceae</taxon>
        <taxon>Thalictroideae</taxon>
        <taxon>Thalictrum</taxon>
    </lineage>
</organism>
<evidence type="ECO:0000313" key="2">
    <source>
        <dbReference type="EMBL" id="KAF5191532.1"/>
    </source>
</evidence>
<dbReference type="AlphaFoldDB" id="A0A7J6W4U6"/>
<feature type="region of interest" description="Disordered" evidence="1">
    <location>
        <begin position="166"/>
        <end position="185"/>
    </location>
</feature>
<comment type="caution">
    <text evidence="2">The sequence shown here is derived from an EMBL/GenBank/DDBJ whole genome shotgun (WGS) entry which is preliminary data.</text>
</comment>
<proteinExistence type="predicted"/>
<protein>
    <submittedName>
        <fullName evidence="2">Uncharacterized protein</fullName>
    </submittedName>
</protein>
<name>A0A7J6W4U6_THATH</name>
<reference evidence="2 3" key="1">
    <citation type="submission" date="2020-06" db="EMBL/GenBank/DDBJ databases">
        <title>Transcriptomic and genomic resources for Thalictrum thalictroides and T. hernandezii: Facilitating candidate gene discovery in an emerging model plant lineage.</title>
        <authorList>
            <person name="Arias T."/>
            <person name="Riano-Pachon D.M."/>
            <person name="Di Stilio V.S."/>
        </authorList>
    </citation>
    <scope>NUCLEOTIDE SEQUENCE [LARGE SCALE GENOMIC DNA]</scope>
    <source>
        <strain evidence="3">cv. WT478/WT964</strain>
        <tissue evidence="2">Leaves</tissue>
    </source>
</reference>
<evidence type="ECO:0000256" key="1">
    <source>
        <dbReference type="SAM" id="MobiDB-lite"/>
    </source>
</evidence>